<dbReference type="Proteomes" id="UP001239909">
    <property type="component" value="Unassembled WGS sequence"/>
</dbReference>
<dbReference type="Gene3D" id="1.50.10.10">
    <property type="match status" value="1"/>
</dbReference>
<reference evidence="4 5" key="1">
    <citation type="submission" date="2023-04" db="EMBL/GenBank/DDBJ databases">
        <title>Marinoamorphus aggregata gen. nov., sp. Nov., isolate from tissue of brittle star Ophioplocus japonicus.</title>
        <authorList>
            <person name="Kawano K."/>
            <person name="Sawayama S."/>
            <person name="Nakagawa S."/>
        </authorList>
    </citation>
    <scope>NUCLEOTIDE SEQUENCE [LARGE SCALE GENOMIC DNA]</scope>
    <source>
        <strain evidence="4 5">NKW23</strain>
    </source>
</reference>
<accession>A0ABQ6LEI9</accession>
<evidence type="ECO:0000313" key="4">
    <source>
        <dbReference type="EMBL" id="GMG81769.1"/>
    </source>
</evidence>
<evidence type="ECO:0000259" key="3">
    <source>
        <dbReference type="Pfam" id="PF00535"/>
    </source>
</evidence>
<gene>
    <name evidence="4" type="ORF">LNKW23_09820</name>
</gene>
<comment type="caution">
    <text evidence="4">The sequence shown here is derived from an EMBL/GenBank/DDBJ whole genome shotgun (WGS) entry which is preliminary data.</text>
</comment>
<dbReference type="InterPro" id="IPR010819">
    <property type="entry name" value="AGE/CE"/>
</dbReference>
<dbReference type="InterPro" id="IPR012341">
    <property type="entry name" value="6hp_glycosidase-like_sf"/>
</dbReference>
<evidence type="ECO:0000256" key="1">
    <source>
        <dbReference type="ARBA" id="ARBA00008558"/>
    </source>
</evidence>
<keyword evidence="5" id="KW-1185">Reference proteome</keyword>
<name>A0ABQ6LEI9_9RHOB</name>
<comment type="similarity">
    <text evidence="1">Belongs to the N-acylglucosamine 2-epimerase family.</text>
</comment>
<sequence length="781" mass="85350">MPAPALSVVMPAWNAAAHVGEALESLIAQGRQDLEALVIDDGSTDATAEIVAAEIPRAAAAGLALRLLRQANAGPSAARNRGIAEARGPLVGFLDADDRWHPAKAARHIALMRARPEIDLSYSGFRDIDAAGRDLLQGYLPRREILEHGALLEGNVMHTSTIVARTEVLRRLGGFDTGLRTYEDFDLWLRIAALRPGNIAAVRERLVDYRRHPAQTTRSWERMHEGWRMVVAREARTHPEAWARVRRLAWGNQLEYCASMAYNAGDMAAMRRLIRRAWAEGGPRLATRKYPLLMTAVALASHLPRPVQRALSRAHRALRGWAQRREARQIGAEPPPMAERAARRLADLLHGAGTALARRPNPAHPFRSLPPAPGAAKLEAMAARCERILEDSIAGFFLQNADTAHGGYLEDAGPAGFFDRGDKVLLMQARCLWFFSELAGAGLRAAEAQAAAAQGLRHLMARFHDPATGGFHDRVAADGRVLDPLRLLRHQSCAIFALARHARLTGSETAAGAARGALGALARDPAGRWLDCAAPGGEPAGAEDCARHLTQPGARSFDSEIHLLEALIELCRLDPDPAHRRQLEAALLRCLTGFRLPGRPASLTGWDNASDRPLPGRLNAQLAPGHDLELVWFAFEALRVLGQPPETLLPWARQVCDAALTHGFDAARGGFYNRAGQRGPQFLVPERAKLWWVQAEAMVAMLEMHALTGETRWFEALRRTLGFVEAHMLAPGGGWWRAVDSRGRLRDARRAAADQGPYHNGRAMLRLAAGLRRLAAGEGAR</sequence>
<protein>
    <recommendedName>
        <fullName evidence="3">Glycosyltransferase 2-like domain-containing protein</fullName>
    </recommendedName>
</protein>
<keyword evidence="2" id="KW-0413">Isomerase</keyword>
<dbReference type="InterPro" id="IPR001173">
    <property type="entry name" value="Glyco_trans_2-like"/>
</dbReference>
<dbReference type="Pfam" id="PF00535">
    <property type="entry name" value="Glycos_transf_2"/>
    <property type="match status" value="1"/>
</dbReference>
<proteinExistence type="inferred from homology"/>
<organism evidence="4 5">
    <name type="scientific">Paralimibaculum aggregatum</name>
    <dbReference type="NCBI Taxonomy" id="3036245"/>
    <lineage>
        <taxon>Bacteria</taxon>
        <taxon>Pseudomonadati</taxon>
        <taxon>Pseudomonadota</taxon>
        <taxon>Alphaproteobacteria</taxon>
        <taxon>Rhodobacterales</taxon>
        <taxon>Paracoccaceae</taxon>
        <taxon>Paralimibaculum</taxon>
    </lineage>
</organism>
<dbReference type="Pfam" id="PF07221">
    <property type="entry name" value="GlcNAc_2-epim"/>
    <property type="match status" value="1"/>
</dbReference>
<feature type="domain" description="Glycosyltransferase 2-like" evidence="3">
    <location>
        <begin position="7"/>
        <end position="117"/>
    </location>
</feature>
<dbReference type="InterPro" id="IPR008928">
    <property type="entry name" value="6-hairpin_glycosidase_sf"/>
</dbReference>
<dbReference type="Gene3D" id="3.90.550.10">
    <property type="entry name" value="Spore Coat Polysaccharide Biosynthesis Protein SpsA, Chain A"/>
    <property type="match status" value="1"/>
</dbReference>
<evidence type="ECO:0000256" key="2">
    <source>
        <dbReference type="ARBA" id="ARBA00023235"/>
    </source>
</evidence>
<evidence type="ECO:0000313" key="5">
    <source>
        <dbReference type="Proteomes" id="UP001239909"/>
    </source>
</evidence>
<dbReference type="PANTHER" id="PTHR15108">
    <property type="entry name" value="N-ACYLGLUCOSAMINE-2-EPIMERASE"/>
    <property type="match status" value="1"/>
</dbReference>
<dbReference type="SUPFAM" id="SSF53448">
    <property type="entry name" value="Nucleotide-diphospho-sugar transferases"/>
    <property type="match status" value="1"/>
</dbReference>
<dbReference type="SUPFAM" id="SSF48208">
    <property type="entry name" value="Six-hairpin glycosidases"/>
    <property type="match status" value="1"/>
</dbReference>
<dbReference type="InterPro" id="IPR029044">
    <property type="entry name" value="Nucleotide-diphossugar_trans"/>
</dbReference>
<dbReference type="EMBL" id="BSYI01000005">
    <property type="protein sequence ID" value="GMG81769.1"/>
    <property type="molecule type" value="Genomic_DNA"/>
</dbReference>